<feature type="non-terminal residue" evidence="2">
    <location>
        <position position="1"/>
    </location>
</feature>
<name>A0A0P0XK04_ORYSJ</name>
<dbReference type="PaxDb" id="39947-A0A0P0XK04"/>
<organism evidence="2 3">
    <name type="scientific">Oryza sativa subsp. japonica</name>
    <name type="common">Rice</name>
    <dbReference type="NCBI Taxonomy" id="39947"/>
    <lineage>
        <taxon>Eukaryota</taxon>
        <taxon>Viridiplantae</taxon>
        <taxon>Streptophyta</taxon>
        <taxon>Embryophyta</taxon>
        <taxon>Tracheophyta</taxon>
        <taxon>Spermatophyta</taxon>
        <taxon>Magnoliopsida</taxon>
        <taxon>Liliopsida</taxon>
        <taxon>Poales</taxon>
        <taxon>Poaceae</taxon>
        <taxon>BOP clade</taxon>
        <taxon>Oryzoideae</taxon>
        <taxon>Oryzeae</taxon>
        <taxon>Oryzinae</taxon>
        <taxon>Oryza</taxon>
        <taxon>Oryza sativa</taxon>
    </lineage>
</organism>
<sequence>ARLHLRAPPCSWGCCCRLPPTRRQLDPDDEVGERVGAERERRKPRHRSPPSLPSRAVSWGHWLAAARLQRRAAQPRIGQRGQGNRREGERDGGELRCRRPCGCQGCAARAVAWRRRS</sequence>
<feature type="region of interest" description="Disordered" evidence="1">
    <location>
        <begin position="70"/>
        <end position="96"/>
    </location>
</feature>
<keyword evidence="3" id="KW-1185">Reference proteome</keyword>
<reference evidence="2 3" key="2">
    <citation type="journal article" date="2013" name="Plant Cell Physiol.">
        <title>Rice Annotation Project Database (RAP-DB): an integrative and interactive database for rice genomics.</title>
        <authorList>
            <person name="Sakai H."/>
            <person name="Lee S.S."/>
            <person name="Tanaka T."/>
            <person name="Numa H."/>
            <person name="Kim J."/>
            <person name="Kawahara Y."/>
            <person name="Wakimoto H."/>
            <person name="Yang C.C."/>
            <person name="Iwamoto M."/>
            <person name="Abe T."/>
            <person name="Yamada Y."/>
            <person name="Muto A."/>
            <person name="Inokuchi H."/>
            <person name="Ikemura T."/>
            <person name="Matsumoto T."/>
            <person name="Sasaki T."/>
            <person name="Itoh T."/>
        </authorList>
    </citation>
    <scope>NUCLEOTIDE SEQUENCE [LARGE SCALE GENOMIC DNA]</scope>
    <source>
        <strain evidence="3">cv. Nipponbare</strain>
    </source>
</reference>
<dbReference type="InParanoid" id="A0A0P0XK04"/>
<feature type="compositionally biased region" description="Basic and acidic residues" evidence="1">
    <location>
        <begin position="84"/>
        <end position="96"/>
    </location>
</feature>
<feature type="region of interest" description="Disordered" evidence="1">
    <location>
        <begin position="20"/>
        <end position="56"/>
    </location>
</feature>
<gene>
    <name evidence="2" type="ordered locus">Os09g0241200</name>
    <name evidence="2" type="ORF">OSNPB_090241200</name>
</gene>
<reference evidence="2 3" key="3">
    <citation type="journal article" date="2013" name="Rice">
        <title>Improvement of the Oryza sativa Nipponbare reference genome using next generation sequence and optical map data.</title>
        <authorList>
            <person name="Kawahara Y."/>
            <person name="de la Bastide M."/>
            <person name="Hamilton J.P."/>
            <person name="Kanamori H."/>
            <person name="McCombie W.R."/>
            <person name="Ouyang S."/>
            <person name="Schwartz D.C."/>
            <person name="Tanaka T."/>
            <person name="Wu J."/>
            <person name="Zhou S."/>
            <person name="Childs K.L."/>
            <person name="Davidson R.M."/>
            <person name="Lin H."/>
            <person name="Quesada-Ocampo L."/>
            <person name="Vaillancourt B."/>
            <person name="Sakai H."/>
            <person name="Lee S.S."/>
            <person name="Kim J."/>
            <person name="Numa H."/>
            <person name="Itoh T."/>
            <person name="Buell C.R."/>
            <person name="Matsumoto T."/>
        </authorList>
    </citation>
    <scope>NUCLEOTIDE SEQUENCE [LARGE SCALE GENOMIC DNA]</scope>
    <source>
        <strain evidence="3">cv. Nipponbare</strain>
    </source>
</reference>
<proteinExistence type="predicted"/>
<evidence type="ECO:0000313" key="2">
    <source>
        <dbReference type="EMBL" id="BAT06992.1"/>
    </source>
</evidence>
<dbReference type="Gramene" id="Os09t0241200-01">
    <property type="protein sequence ID" value="Os09t0241200-01"/>
    <property type="gene ID" value="Os09g0241200"/>
</dbReference>
<dbReference type="AlphaFoldDB" id="A0A0P0XK04"/>
<evidence type="ECO:0000256" key="1">
    <source>
        <dbReference type="SAM" id="MobiDB-lite"/>
    </source>
</evidence>
<dbReference type="EMBL" id="AP014965">
    <property type="protein sequence ID" value="BAT06992.1"/>
    <property type="molecule type" value="Genomic_DNA"/>
</dbReference>
<evidence type="ECO:0000313" key="3">
    <source>
        <dbReference type="Proteomes" id="UP000059680"/>
    </source>
</evidence>
<feature type="compositionally biased region" description="Low complexity" evidence="1">
    <location>
        <begin position="70"/>
        <end position="79"/>
    </location>
</feature>
<dbReference type="Proteomes" id="UP000059680">
    <property type="component" value="Chromosome 9"/>
</dbReference>
<accession>A0A0P0XK04</accession>
<dbReference type="STRING" id="39947.A0A0P0XK04"/>
<feature type="compositionally biased region" description="Basic and acidic residues" evidence="1">
    <location>
        <begin position="32"/>
        <end position="41"/>
    </location>
</feature>
<reference evidence="3" key="1">
    <citation type="journal article" date="2005" name="Nature">
        <title>The map-based sequence of the rice genome.</title>
        <authorList>
            <consortium name="International rice genome sequencing project (IRGSP)"/>
            <person name="Matsumoto T."/>
            <person name="Wu J."/>
            <person name="Kanamori H."/>
            <person name="Katayose Y."/>
            <person name="Fujisawa M."/>
            <person name="Namiki N."/>
            <person name="Mizuno H."/>
            <person name="Yamamoto K."/>
            <person name="Antonio B.A."/>
            <person name="Baba T."/>
            <person name="Sakata K."/>
            <person name="Nagamura Y."/>
            <person name="Aoki H."/>
            <person name="Arikawa K."/>
            <person name="Arita K."/>
            <person name="Bito T."/>
            <person name="Chiden Y."/>
            <person name="Fujitsuka N."/>
            <person name="Fukunaka R."/>
            <person name="Hamada M."/>
            <person name="Harada C."/>
            <person name="Hayashi A."/>
            <person name="Hijishita S."/>
            <person name="Honda M."/>
            <person name="Hosokawa S."/>
            <person name="Ichikawa Y."/>
            <person name="Idonuma A."/>
            <person name="Iijima M."/>
            <person name="Ikeda M."/>
            <person name="Ikeno M."/>
            <person name="Ito K."/>
            <person name="Ito S."/>
            <person name="Ito T."/>
            <person name="Ito Y."/>
            <person name="Ito Y."/>
            <person name="Iwabuchi A."/>
            <person name="Kamiya K."/>
            <person name="Karasawa W."/>
            <person name="Kurita K."/>
            <person name="Katagiri S."/>
            <person name="Kikuta A."/>
            <person name="Kobayashi H."/>
            <person name="Kobayashi N."/>
            <person name="Machita K."/>
            <person name="Maehara T."/>
            <person name="Masukawa M."/>
            <person name="Mizubayashi T."/>
            <person name="Mukai Y."/>
            <person name="Nagasaki H."/>
            <person name="Nagata Y."/>
            <person name="Naito S."/>
            <person name="Nakashima M."/>
            <person name="Nakama Y."/>
            <person name="Nakamichi Y."/>
            <person name="Nakamura M."/>
            <person name="Meguro A."/>
            <person name="Negishi M."/>
            <person name="Ohta I."/>
            <person name="Ohta T."/>
            <person name="Okamoto M."/>
            <person name="Ono N."/>
            <person name="Saji S."/>
            <person name="Sakaguchi M."/>
            <person name="Sakai K."/>
            <person name="Shibata M."/>
            <person name="Shimokawa T."/>
            <person name="Song J."/>
            <person name="Takazaki Y."/>
            <person name="Terasawa K."/>
            <person name="Tsugane M."/>
            <person name="Tsuji K."/>
            <person name="Ueda S."/>
            <person name="Waki K."/>
            <person name="Yamagata H."/>
            <person name="Yamamoto M."/>
            <person name="Yamamoto S."/>
            <person name="Yamane H."/>
            <person name="Yoshiki S."/>
            <person name="Yoshihara R."/>
            <person name="Yukawa K."/>
            <person name="Zhong H."/>
            <person name="Yano M."/>
            <person name="Yuan Q."/>
            <person name="Ouyang S."/>
            <person name="Liu J."/>
            <person name="Jones K.M."/>
            <person name="Gansberger K."/>
            <person name="Moffat K."/>
            <person name="Hill J."/>
            <person name="Bera J."/>
            <person name="Fadrosh D."/>
            <person name="Jin S."/>
            <person name="Johri S."/>
            <person name="Kim M."/>
            <person name="Overton L."/>
            <person name="Reardon M."/>
            <person name="Tsitrin T."/>
            <person name="Vuong H."/>
            <person name="Weaver B."/>
            <person name="Ciecko A."/>
            <person name="Tallon L."/>
            <person name="Jackson J."/>
            <person name="Pai G."/>
            <person name="Aken S.V."/>
            <person name="Utterback T."/>
            <person name="Reidmuller S."/>
            <person name="Feldblyum T."/>
            <person name="Hsiao J."/>
            <person name="Zismann V."/>
            <person name="Iobst S."/>
            <person name="de Vazeille A.R."/>
            <person name="Buell C.R."/>
            <person name="Ying K."/>
            <person name="Li Y."/>
            <person name="Lu T."/>
            <person name="Huang Y."/>
            <person name="Zhao Q."/>
            <person name="Feng Q."/>
            <person name="Zhang L."/>
            <person name="Zhu J."/>
            <person name="Weng Q."/>
            <person name="Mu J."/>
            <person name="Lu Y."/>
            <person name="Fan D."/>
            <person name="Liu Y."/>
            <person name="Guan J."/>
            <person name="Zhang Y."/>
            <person name="Yu S."/>
            <person name="Liu X."/>
            <person name="Zhang Y."/>
            <person name="Hong G."/>
            <person name="Han B."/>
            <person name="Choisne N."/>
            <person name="Demange N."/>
            <person name="Orjeda G."/>
            <person name="Samain S."/>
            <person name="Cattolico L."/>
            <person name="Pelletier E."/>
            <person name="Couloux A."/>
            <person name="Segurens B."/>
            <person name="Wincker P."/>
            <person name="D'Hont A."/>
            <person name="Scarpelli C."/>
            <person name="Weissenbach J."/>
            <person name="Salanoubat M."/>
            <person name="Quetier F."/>
            <person name="Yu Y."/>
            <person name="Kim H.R."/>
            <person name="Rambo T."/>
            <person name="Currie J."/>
            <person name="Collura K."/>
            <person name="Luo M."/>
            <person name="Yang T."/>
            <person name="Ammiraju J.S.S."/>
            <person name="Engler F."/>
            <person name="Soderlund C."/>
            <person name="Wing R.A."/>
            <person name="Palmer L.E."/>
            <person name="de la Bastide M."/>
            <person name="Spiegel L."/>
            <person name="Nascimento L."/>
            <person name="Zutavern T."/>
            <person name="O'Shaughnessy A."/>
            <person name="Dike S."/>
            <person name="Dedhia N."/>
            <person name="Preston R."/>
            <person name="Balija V."/>
            <person name="McCombie W.R."/>
            <person name="Chow T."/>
            <person name="Chen H."/>
            <person name="Chung M."/>
            <person name="Chen C."/>
            <person name="Shaw J."/>
            <person name="Wu H."/>
            <person name="Hsiao K."/>
            <person name="Chao Y."/>
            <person name="Chu M."/>
            <person name="Cheng C."/>
            <person name="Hour A."/>
            <person name="Lee P."/>
            <person name="Lin S."/>
            <person name="Lin Y."/>
            <person name="Liou J."/>
            <person name="Liu S."/>
            <person name="Hsing Y."/>
            <person name="Raghuvanshi S."/>
            <person name="Mohanty A."/>
            <person name="Bharti A.K."/>
            <person name="Gaur A."/>
            <person name="Gupta V."/>
            <person name="Kumar D."/>
            <person name="Ravi V."/>
            <person name="Vij S."/>
            <person name="Kapur A."/>
            <person name="Khurana P."/>
            <person name="Khurana P."/>
            <person name="Khurana J.P."/>
            <person name="Tyagi A.K."/>
            <person name="Gaikwad K."/>
            <person name="Singh A."/>
            <person name="Dalal V."/>
            <person name="Srivastava S."/>
            <person name="Dixit A."/>
            <person name="Pal A.K."/>
            <person name="Ghazi I.A."/>
            <person name="Yadav M."/>
            <person name="Pandit A."/>
            <person name="Bhargava A."/>
            <person name="Sureshbabu K."/>
            <person name="Batra K."/>
            <person name="Sharma T.R."/>
            <person name="Mohapatra T."/>
            <person name="Singh N.K."/>
            <person name="Messing J."/>
            <person name="Nelson A.B."/>
            <person name="Fuks G."/>
            <person name="Kavchok S."/>
            <person name="Keizer G."/>
            <person name="Linton E."/>
            <person name="Llaca V."/>
            <person name="Song R."/>
            <person name="Tanyolac B."/>
            <person name="Young S."/>
            <person name="Ho-Il K."/>
            <person name="Hahn J.H."/>
            <person name="Sangsakoo G."/>
            <person name="Vanavichit A."/>
            <person name="de Mattos Luiz.A.T."/>
            <person name="Zimmer P.D."/>
            <person name="Malone G."/>
            <person name="Dellagostin O."/>
            <person name="de Oliveira A.C."/>
            <person name="Bevan M."/>
            <person name="Bancroft I."/>
            <person name="Minx P."/>
            <person name="Cordum H."/>
            <person name="Wilson R."/>
            <person name="Cheng Z."/>
            <person name="Jin W."/>
            <person name="Jiang J."/>
            <person name="Leong S.A."/>
            <person name="Iwama H."/>
            <person name="Gojobori T."/>
            <person name="Itoh T."/>
            <person name="Niimura Y."/>
            <person name="Fujii Y."/>
            <person name="Habara T."/>
            <person name="Sakai H."/>
            <person name="Sato Y."/>
            <person name="Wilson G."/>
            <person name="Kumar K."/>
            <person name="McCouch S."/>
            <person name="Juretic N."/>
            <person name="Hoen D."/>
            <person name="Wright S."/>
            <person name="Bruskiewich R."/>
            <person name="Bureau T."/>
            <person name="Miyao A."/>
            <person name="Hirochika H."/>
            <person name="Nishikawa T."/>
            <person name="Kadowaki K."/>
            <person name="Sugiura M."/>
            <person name="Burr B."/>
            <person name="Sasaki T."/>
        </authorList>
    </citation>
    <scope>NUCLEOTIDE SEQUENCE [LARGE SCALE GENOMIC DNA]</scope>
    <source>
        <strain evidence="3">cv. Nipponbare</strain>
    </source>
</reference>
<protein>
    <submittedName>
        <fullName evidence="2">Os09g0241200 protein</fullName>
    </submittedName>
</protein>